<dbReference type="PANTHER" id="PTHR21090:SF5">
    <property type="entry name" value="PENTAFUNCTIONAL AROM POLYPEPTIDE"/>
    <property type="match status" value="1"/>
</dbReference>
<dbReference type="UniPathway" id="UPA00053">
    <property type="reaction ID" value="UER00089"/>
</dbReference>
<comment type="pathway">
    <text evidence="1">Metabolic intermediate biosynthesis; chorismate biosynthesis; chorismate from D-erythrose 4-phosphate and phosphoenolpyruvate: step 6/7.</text>
</comment>
<dbReference type="InterPro" id="IPR013792">
    <property type="entry name" value="RNA3'P_cycl/enolpyr_Trfase_a/b"/>
</dbReference>
<dbReference type="GO" id="GO:0009423">
    <property type="term" value="P:chorismate biosynthetic process"/>
    <property type="evidence" value="ECO:0007669"/>
    <property type="project" value="UniProtKB-UniPathway"/>
</dbReference>
<dbReference type="PANTHER" id="PTHR21090">
    <property type="entry name" value="AROM/DEHYDROQUINATE SYNTHASE"/>
    <property type="match status" value="1"/>
</dbReference>
<dbReference type="InterPro" id="IPR001986">
    <property type="entry name" value="Enolpyruvate_Tfrase_dom"/>
</dbReference>
<name>A0A1G5Q732_PHOLU</name>
<dbReference type="GO" id="GO:0003866">
    <property type="term" value="F:3-phosphoshikimate 1-carboxyvinyltransferase activity"/>
    <property type="evidence" value="ECO:0007669"/>
    <property type="project" value="UniProtKB-EC"/>
</dbReference>
<protein>
    <recommendedName>
        <fullName evidence="3">3-phosphoshikimate 1-carboxyvinyltransferase</fullName>
        <ecNumber evidence="3">2.5.1.19</ecNumber>
    </recommendedName>
    <alternativeName>
        <fullName evidence="7">5-enolpyruvylshikimate-3-phosphate synthase</fullName>
    </alternativeName>
</protein>
<sequence length="438" mass="48825">MNKISVLPDSTLNGEIVIPSSKPHIQRALLLALLNEETTTVNNISWCSETEDLLIALQQFGLQILDRSENHIILKGTRPIYHCNGIINANGSGMLFRISIALASLTEKEVRIKCNDSLFNRESLYDESFFSYLNVFVEKREENIVVVSRRIYPSQSPLNFNKSTQFLSFSLLVSPFIKGKNILINNNGETKNGYVDITIKMMALLGSKITRIGSTFISTEYQPKDITINIPSDFTSLSYIASSILSINRPSKVTIKSYYLGNTINEKVLFDIYKKFGMNLSYNPIKNDLNIILEKEHNAITDEIHLNELPSVATNIIAAAINGNGDITFSGLNAINNHKCQRAFIINENIRMMGGKSYLIFNDTGAFNKIRINGNGPLKGGAEIFSYYDHRICASNIIVSLGAREPTTINHIHKLDDGFPGFIQSLSSLGARISKLTV</sequence>
<evidence type="ECO:0000313" key="11">
    <source>
        <dbReference type="Proteomes" id="UP000183223"/>
    </source>
</evidence>
<dbReference type="STRING" id="29488.KS18_00315"/>
<evidence type="ECO:0000256" key="2">
    <source>
        <dbReference type="ARBA" id="ARBA00009948"/>
    </source>
</evidence>
<proteinExistence type="inferred from homology"/>
<evidence type="ECO:0000256" key="8">
    <source>
        <dbReference type="ARBA" id="ARBA00044633"/>
    </source>
</evidence>
<accession>A0A1G5Q732</accession>
<dbReference type="GO" id="GO:0008652">
    <property type="term" value="P:amino acid biosynthetic process"/>
    <property type="evidence" value="ECO:0007669"/>
    <property type="project" value="UniProtKB-KW"/>
</dbReference>
<dbReference type="GeneID" id="45654295"/>
<evidence type="ECO:0000256" key="5">
    <source>
        <dbReference type="ARBA" id="ARBA00022679"/>
    </source>
</evidence>
<evidence type="ECO:0000259" key="9">
    <source>
        <dbReference type="Pfam" id="PF00275"/>
    </source>
</evidence>
<comment type="similarity">
    <text evidence="2">Belongs to the EPSP synthase family.</text>
</comment>
<comment type="catalytic activity">
    <reaction evidence="8">
        <text>3-phosphoshikimate + phosphoenolpyruvate = 5-O-(1-carboxyvinyl)-3-phosphoshikimate + phosphate</text>
        <dbReference type="Rhea" id="RHEA:21256"/>
        <dbReference type="ChEBI" id="CHEBI:43474"/>
        <dbReference type="ChEBI" id="CHEBI:57701"/>
        <dbReference type="ChEBI" id="CHEBI:58702"/>
        <dbReference type="ChEBI" id="CHEBI:145989"/>
        <dbReference type="EC" id="2.5.1.19"/>
    </reaction>
    <physiologicalReaction direction="left-to-right" evidence="8">
        <dbReference type="Rhea" id="RHEA:21257"/>
    </physiologicalReaction>
</comment>
<reference evidence="11" key="1">
    <citation type="submission" date="2016-10" db="EMBL/GenBank/DDBJ databases">
        <authorList>
            <person name="Varghese N."/>
            <person name="Submissions S."/>
        </authorList>
    </citation>
    <scope>NUCLEOTIDE SEQUENCE [LARGE SCALE GENOMIC DNA]</scope>
    <source>
        <strain evidence="11">ATCC 29999</strain>
    </source>
</reference>
<gene>
    <name evidence="10" type="ORF">SAMN02982990_01111</name>
</gene>
<evidence type="ECO:0000256" key="1">
    <source>
        <dbReference type="ARBA" id="ARBA00004811"/>
    </source>
</evidence>
<evidence type="ECO:0000256" key="4">
    <source>
        <dbReference type="ARBA" id="ARBA00022605"/>
    </source>
</evidence>
<keyword evidence="6" id="KW-0057">Aromatic amino acid biosynthesis</keyword>
<evidence type="ECO:0000256" key="3">
    <source>
        <dbReference type="ARBA" id="ARBA00012450"/>
    </source>
</evidence>
<dbReference type="Pfam" id="PF00275">
    <property type="entry name" value="EPSP_synthase"/>
    <property type="match status" value="1"/>
</dbReference>
<keyword evidence="11" id="KW-1185">Reference proteome</keyword>
<feature type="domain" description="Enolpyruvate transferase" evidence="9">
    <location>
        <begin position="9"/>
        <end position="426"/>
    </location>
</feature>
<keyword evidence="5 10" id="KW-0808">Transferase</keyword>
<dbReference type="GO" id="GO:0009073">
    <property type="term" value="P:aromatic amino acid family biosynthetic process"/>
    <property type="evidence" value="ECO:0007669"/>
    <property type="project" value="UniProtKB-KW"/>
</dbReference>
<dbReference type="EMBL" id="FMWJ01000003">
    <property type="protein sequence ID" value="SCZ57643.1"/>
    <property type="molecule type" value="Genomic_DNA"/>
</dbReference>
<evidence type="ECO:0000256" key="6">
    <source>
        <dbReference type="ARBA" id="ARBA00023141"/>
    </source>
</evidence>
<dbReference type="EC" id="2.5.1.19" evidence="3"/>
<keyword evidence="4" id="KW-0028">Amino-acid biosynthesis</keyword>
<dbReference type="RefSeq" id="WP_049581184.1">
    <property type="nucleotide sequence ID" value="NZ_CAWQXX010000028.1"/>
</dbReference>
<dbReference type="InterPro" id="IPR006264">
    <property type="entry name" value="EPSP_synthase"/>
</dbReference>
<dbReference type="PIRSF" id="PIRSF000505">
    <property type="entry name" value="EPSPS"/>
    <property type="match status" value="1"/>
</dbReference>
<evidence type="ECO:0000313" key="10">
    <source>
        <dbReference type="EMBL" id="SCZ57643.1"/>
    </source>
</evidence>
<dbReference type="OrthoDB" id="9809920at2"/>
<dbReference type="InterPro" id="IPR036968">
    <property type="entry name" value="Enolpyruvate_Tfrase_sf"/>
</dbReference>
<dbReference type="SUPFAM" id="SSF55205">
    <property type="entry name" value="EPT/RTPC-like"/>
    <property type="match status" value="1"/>
</dbReference>
<dbReference type="AlphaFoldDB" id="A0A1G5Q732"/>
<organism evidence="10 11">
    <name type="scientific">Photorhabdus luminescens</name>
    <name type="common">Xenorhabdus luminescens</name>
    <dbReference type="NCBI Taxonomy" id="29488"/>
    <lineage>
        <taxon>Bacteria</taxon>
        <taxon>Pseudomonadati</taxon>
        <taxon>Pseudomonadota</taxon>
        <taxon>Gammaproteobacteria</taxon>
        <taxon>Enterobacterales</taxon>
        <taxon>Morganellaceae</taxon>
        <taxon>Photorhabdus</taxon>
    </lineage>
</organism>
<dbReference type="Proteomes" id="UP000183223">
    <property type="component" value="Unassembled WGS sequence"/>
</dbReference>
<dbReference type="Gene3D" id="3.65.10.10">
    <property type="entry name" value="Enolpyruvate transferase domain"/>
    <property type="match status" value="2"/>
</dbReference>
<evidence type="ECO:0000256" key="7">
    <source>
        <dbReference type="ARBA" id="ARBA00030046"/>
    </source>
</evidence>